<name>A0A6C0LCB5_9ZZZZ</name>
<organism evidence="1">
    <name type="scientific">viral metagenome</name>
    <dbReference type="NCBI Taxonomy" id="1070528"/>
    <lineage>
        <taxon>unclassified sequences</taxon>
        <taxon>metagenomes</taxon>
        <taxon>organismal metagenomes</taxon>
    </lineage>
</organism>
<reference evidence="1" key="1">
    <citation type="journal article" date="2020" name="Nature">
        <title>Giant virus diversity and host interactions through global metagenomics.</title>
        <authorList>
            <person name="Schulz F."/>
            <person name="Roux S."/>
            <person name="Paez-Espino D."/>
            <person name="Jungbluth S."/>
            <person name="Walsh D.A."/>
            <person name="Denef V.J."/>
            <person name="McMahon K.D."/>
            <person name="Konstantinidis K.T."/>
            <person name="Eloe-Fadrosh E.A."/>
            <person name="Kyrpides N.C."/>
            <person name="Woyke T."/>
        </authorList>
    </citation>
    <scope>NUCLEOTIDE SEQUENCE</scope>
    <source>
        <strain evidence="1">GVMAG-M-3300027759-42</strain>
    </source>
</reference>
<protein>
    <recommendedName>
        <fullName evidence="2">DNA-directed RNA polymerase M/15kDa subunit domain-containing protein</fullName>
    </recommendedName>
</protein>
<proteinExistence type="predicted"/>
<accession>A0A6C0LCB5</accession>
<evidence type="ECO:0000313" key="1">
    <source>
        <dbReference type="EMBL" id="QHU26892.1"/>
    </source>
</evidence>
<dbReference type="Gene3D" id="2.20.25.10">
    <property type="match status" value="2"/>
</dbReference>
<evidence type="ECO:0008006" key="2">
    <source>
        <dbReference type="Google" id="ProtNLM"/>
    </source>
</evidence>
<dbReference type="SUPFAM" id="SSF57783">
    <property type="entry name" value="Zinc beta-ribbon"/>
    <property type="match status" value="2"/>
</dbReference>
<dbReference type="AlphaFoldDB" id="A0A6C0LCB5"/>
<dbReference type="EMBL" id="MN740445">
    <property type="protein sequence ID" value="QHU26892.1"/>
    <property type="molecule type" value="Genomic_DNA"/>
</dbReference>
<sequence length="121" mass="14438">MKFCVKCDNMYYIGISVDDPNQLTYYCRNCKHKDDTITEEGVCVLNSQLKKGEQKFNHIINEYTKLDPTLPRIYNMKCPNVECKTNKEDKKAEIIYIRYDDDNLKYLYMCTECDTTWKTNQ</sequence>